<dbReference type="SUPFAM" id="SSF54001">
    <property type="entry name" value="Cysteine proteinases"/>
    <property type="match status" value="1"/>
</dbReference>
<dbReference type="PANTHER" id="PTHR47360">
    <property type="entry name" value="MUREIN DD-ENDOPEPTIDASE MEPS/MUREIN LD-CARBOXYPEPTIDASE"/>
    <property type="match status" value="1"/>
</dbReference>
<dbReference type="PANTHER" id="PTHR47360:SF1">
    <property type="entry name" value="ENDOPEPTIDASE NLPC-RELATED"/>
    <property type="match status" value="1"/>
</dbReference>
<keyword evidence="4" id="KW-0378">Hydrolase</keyword>
<comment type="similarity">
    <text evidence="1">Belongs to the peptidase C40 family.</text>
</comment>
<accession>A0ABR7CXL1</accession>
<organism evidence="7 8">
    <name type="scientific">Butyricimonas hominis</name>
    <dbReference type="NCBI Taxonomy" id="2763032"/>
    <lineage>
        <taxon>Bacteria</taxon>
        <taxon>Pseudomonadati</taxon>
        <taxon>Bacteroidota</taxon>
        <taxon>Bacteroidia</taxon>
        <taxon>Bacteroidales</taxon>
        <taxon>Odoribacteraceae</taxon>
        <taxon>Butyricimonas</taxon>
    </lineage>
</organism>
<dbReference type="InterPro" id="IPR052062">
    <property type="entry name" value="Murein_DD/LD_carboxypeptidase"/>
</dbReference>
<evidence type="ECO:0000259" key="6">
    <source>
        <dbReference type="PROSITE" id="PS51935"/>
    </source>
</evidence>
<dbReference type="Proteomes" id="UP000646484">
    <property type="component" value="Unassembled WGS sequence"/>
</dbReference>
<comment type="caution">
    <text evidence="7">The sequence shown here is derived from an EMBL/GenBank/DDBJ whole genome shotgun (WGS) entry which is preliminary data.</text>
</comment>
<keyword evidence="5" id="KW-0788">Thiol protease</keyword>
<evidence type="ECO:0000313" key="7">
    <source>
        <dbReference type="EMBL" id="MBC5620384.1"/>
    </source>
</evidence>
<evidence type="ECO:0000256" key="4">
    <source>
        <dbReference type="ARBA" id="ARBA00022801"/>
    </source>
</evidence>
<protein>
    <submittedName>
        <fullName evidence="7">C40 family peptidase</fullName>
    </submittedName>
</protein>
<reference evidence="7 8" key="1">
    <citation type="submission" date="2020-08" db="EMBL/GenBank/DDBJ databases">
        <title>Genome public.</title>
        <authorList>
            <person name="Liu C."/>
            <person name="Sun Q."/>
        </authorList>
    </citation>
    <scope>NUCLEOTIDE SEQUENCE [LARGE SCALE GENOMIC DNA]</scope>
    <source>
        <strain evidence="7 8">NSJ-56</strain>
    </source>
</reference>
<keyword evidence="3" id="KW-0732">Signal</keyword>
<evidence type="ECO:0000313" key="8">
    <source>
        <dbReference type="Proteomes" id="UP000646484"/>
    </source>
</evidence>
<evidence type="ECO:0000256" key="1">
    <source>
        <dbReference type="ARBA" id="ARBA00007074"/>
    </source>
</evidence>
<dbReference type="Gene3D" id="3.90.1720.10">
    <property type="entry name" value="endopeptidase domain like (from Nostoc punctiforme)"/>
    <property type="match status" value="1"/>
</dbReference>
<feature type="domain" description="NlpC/P60" evidence="6">
    <location>
        <begin position="32"/>
        <end position="158"/>
    </location>
</feature>
<dbReference type="Pfam" id="PF00877">
    <property type="entry name" value="NLPC_P60"/>
    <property type="match status" value="1"/>
</dbReference>
<evidence type="ECO:0000256" key="5">
    <source>
        <dbReference type="ARBA" id="ARBA00022807"/>
    </source>
</evidence>
<gene>
    <name evidence="7" type="ORF">H8S64_04670</name>
</gene>
<dbReference type="EMBL" id="JACOOH010000002">
    <property type="protein sequence ID" value="MBC5620384.1"/>
    <property type="molecule type" value="Genomic_DNA"/>
</dbReference>
<proteinExistence type="inferred from homology"/>
<evidence type="ECO:0000256" key="2">
    <source>
        <dbReference type="ARBA" id="ARBA00022670"/>
    </source>
</evidence>
<evidence type="ECO:0000256" key="3">
    <source>
        <dbReference type="ARBA" id="ARBA00022729"/>
    </source>
</evidence>
<dbReference type="InterPro" id="IPR000064">
    <property type="entry name" value="NLP_P60_dom"/>
</dbReference>
<keyword evidence="8" id="KW-1185">Reference proteome</keyword>
<name>A0ABR7CXL1_9BACT</name>
<dbReference type="InterPro" id="IPR038765">
    <property type="entry name" value="Papain-like_cys_pep_sf"/>
</dbReference>
<dbReference type="PROSITE" id="PS51935">
    <property type="entry name" value="NLPC_P60"/>
    <property type="match status" value="1"/>
</dbReference>
<keyword evidence="2" id="KW-0645">Protease</keyword>
<sequence length="158" mass="17903">MALSSCSSSRQLAVQKSKTEQLSRKLGFTVSKRDNLPLFEEVSLWLGAPYRYGGTTRMGADCSGFVGAVYKNVYHKSLQRTVANMYSKDCQRIGKRRVKSGDLVFFNFSKKKRRGLTHVGIFLKNGYFVHASTSKGVIVSHLSENYYKKGWRKSGKVW</sequence>